<dbReference type="GO" id="GO:0016627">
    <property type="term" value="F:oxidoreductase activity, acting on the CH-CH group of donors"/>
    <property type="evidence" value="ECO:0007669"/>
    <property type="project" value="TreeGrafter"/>
</dbReference>
<dbReference type="InterPro" id="IPR012349">
    <property type="entry name" value="Split_barrel_FMN-bd"/>
</dbReference>
<dbReference type="AlphaFoldDB" id="A0AAU7DWK8"/>
<dbReference type="GO" id="GO:0070967">
    <property type="term" value="F:coenzyme F420 binding"/>
    <property type="evidence" value="ECO:0007669"/>
    <property type="project" value="TreeGrafter"/>
</dbReference>
<reference evidence="3" key="1">
    <citation type="submission" date="2024-02" db="EMBL/GenBank/DDBJ databases">
        <title>Tomenella chthoni gen. nov. sp. nov., a member of the family Jonesiaceae isolated from bat guano.</title>
        <authorList>
            <person name="Miller S.L."/>
            <person name="King J."/>
            <person name="Sankaranarayanan K."/>
            <person name="Lawson P.A."/>
        </authorList>
    </citation>
    <scope>NUCLEOTIDE SEQUENCE</scope>
    <source>
        <strain evidence="3">BS-20</strain>
    </source>
</reference>
<dbReference type="Pfam" id="PF01243">
    <property type="entry name" value="PNPOx_N"/>
    <property type="match status" value="1"/>
</dbReference>
<dbReference type="GO" id="GO:0005829">
    <property type="term" value="C:cytosol"/>
    <property type="evidence" value="ECO:0007669"/>
    <property type="project" value="TreeGrafter"/>
</dbReference>
<dbReference type="PANTHER" id="PTHR35176:SF6">
    <property type="entry name" value="HEME OXYGENASE HI_0854-RELATED"/>
    <property type="match status" value="1"/>
</dbReference>
<feature type="domain" description="Pyridoxamine 5'-phosphate oxidase N-terminal" evidence="2">
    <location>
        <begin position="31"/>
        <end position="115"/>
    </location>
</feature>
<dbReference type="EMBL" id="CP146203">
    <property type="protein sequence ID" value="XBH22399.1"/>
    <property type="molecule type" value="Genomic_DNA"/>
</dbReference>
<dbReference type="InterPro" id="IPR052019">
    <property type="entry name" value="F420H2_bilvrd_red/Heme_oxyg"/>
</dbReference>
<name>A0AAU7DWK8_9MICO</name>
<organism evidence="3">
    <name type="scientific">Jonesiaceae bacterium BS-20</name>
    <dbReference type="NCBI Taxonomy" id="3120821"/>
    <lineage>
        <taxon>Bacteria</taxon>
        <taxon>Bacillati</taxon>
        <taxon>Actinomycetota</taxon>
        <taxon>Actinomycetes</taxon>
        <taxon>Micrococcales</taxon>
        <taxon>Jonesiaceae</taxon>
    </lineage>
</organism>
<gene>
    <name evidence="3" type="ORF">V5R04_04030</name>
</gene>
<evidence type="ECO:0000256" key="1">
    <source>
        <dbReference type="ARBA" id="ARBA00023002"/>
    </source>
</evidence>
<protein>
    <submittedName>
        <fullName evidence="3">Pyridoxamine 5'-phosphate oxidase family protein</fullName>
    </submittedName>
</protein>
<sequence>MSTLNLLPFGATWTDFVSQAPEFSAQVENRFLEFRHHVMATLSHDGSPRVSGTEVHWIDGRLIVGAQTGTRKVTDLSRDPRIAIHTNPGDGTMAKGDYKLTGRVNVLSGLDLERVNAQLMAPFGAVLFEVLISVVTCTAVEGEALSVHVWQPNKGLTKVR</sequence>
<dbReference type="Gene3D" id="2.30.110.10">
    <property type="entry name" value="Electron Transport, Fmn-binding Protein, Chain A"/>
    <property type="match status" value="1"/>
</dbReference>
<dbReference type="SUPFAM" id="SSF50475">
    <property type="entry name" value="FMN-binding split barrel"/>
    <property type="match status" value="1"/>
</dbReference>
<dbReference type="PANTHER" id="PTHR35176">
    <property type="entry name" value="HEME OXYGENASE HI_0854-RELATED"/>
    <property type="match status" value="1"/>
</dbReference>
<evidence type="ECO:0000259" key="2">
    <source>
        <dbReference type="Pfam" id="PF01243"/>
    </source>
</evidence>
<dbReference type="InterPro" id="IPR011576">
    <property type="entry name" value="Pyridox_Oxase_N"/>
</dbReference>
<proteinExistence type="predicted"/>
<keyword evidence="1" id="KW-0560">Oxidoreductase</keyword>
<evidence type="ECO:0000313" key="3">
    <source>
        <dbReference type="EMBL" id="XBH22399.1"/>
    </source>
</evidence>
<accession>A0AAU7DWK8</accession>